<dbReference type="SUPFAM" id="SSF52833">
    <property type="entry name" value="Thioredoxin-like"/>
    <property type="match status" value="1"/>
</dbReference>
<dbReference type="PANTHER" id="PTHR13077">
    <property type="entry name" value="SELENOPROTEIN F"/>
    <property type="match status" value="1"/>
</dbReference>
<organism evidence="7">
    <name type="scientific">Photinus pyralis</name>
    <name type="common">Common eastern firefly</name>
    <name type="synonym">Lampyris pyralis</name>
    <dbReference type="NCBI Taxonomy" id="7054"/>
    <lineage>
        <taxon>Eukaryota</taxon>
        <taxon>Metazoa</taxon>
        <taxon>Ecdysozoa</taxon>
        <taxon>Arthropoda</taxon>
        <taxon>Hexapoda</taxon>
        <taxon>Insecta</taxon>
        <taxon>Pterygota</taxon>
        <taxon>Neoptera</taxon>
        <taxon>Endopterygota</taxon>
        <taxon>Coleoptera</taxon>
        <taxon>Polyphaga</taxon>
        <taxon>Elateriformia</taxon>
        <taxon>Elateroidea</taxon>
        <taxon>Lampyridae</taxon>
        <taxon>Lampyrinae</taxon>
        <taxon>Photinus</taxon>
    </lineage>
</organism>
<dbReference type="PANTHER" id="PTHR13077:SF7">
    <property type="entry name" value="SELENOPROTEIN M"/>
    <property type="match status" value="1"/>
</dbReference>
<reference evidence="7" key="1">
    <citation type="journal article" date="2016" name="Sci. Rep.">
        <title>Molecular characterization of firefly nuptial gifts: a multi-omics approach sheds light on postcopulatory sexual selection.</title>
        <authorList>
            <person name="Al-Wathiqui N."/>
            <person name="Fallon T.R."/>
            <person name="South A."/>
            <person name="Weng J.K."/>
            <person name="Lewis S.M."/>
        </authorList>
    </citation>
    <scope>NUCLEOTIDE SEQUENCE</scope>
</reference>
<dbReference type="Gene3D" id="3.40.30.50">
    <property type="entry name" value="Sep15/SelM thioredoxin-like domain, active-site redox motif"/>
    <property type="match status" value="1"/>
</dbReference>
<proteinExistence type="inferred from homology"/>
<dbReference type="EMBL" id="GEZM01076736">
    <property type="protein sequence ID" value="JAV63686.1"/>
    <property type="molecule type" value="Transcribed_RNA"/>
</dbReference>
<dbReference type="GO" id="GO:0005788">
    <property type="term" value="C:endoplasmic reticulum lumen"/>
    <property type="evidence" value="ECO:0007669"/>
    <property type="project" value="TreeGrafter"/>
</dbReference>
<evidence type="ECO:0000256" key="2">
    <source>
        <dbReference type="ARBA" id="ARBA00022729"/>
    </source>
</evidence>
<dbReference type="InterPro" id="IPR038219">
    <property type="entry name" value="Sep15/SelM_sf"/>
</dbReference>
<evidence type="ECO:0000256" key="5">
    <source>
        <dbReference type="SAM" id="SignalP"/>
    </source>
</evidence>
<evidence type="ECO:0000256" key="3">
    <source>
        <dbReference type="ARBA" id="ARBA00022933"/>
    </source>
</evidence>
<evidence type="ECO:0000256" key="1">
    <source>
        <dbReference type="ARBA" id="ARBA00005742"/>
    </source>
</evidence>
<dbReference type="Pfam" id="PF08806">
    <property type="entry name" value="Sep15_SelM"/>
    <property type="match status" value="1"/>
</dbReference>
<accession>A0A1Y1KQU1</accession>
<sequence>MAVSFTLFITFGLLILAQLNSISATTISRAKIETCGGCKLNRLPELKAFIHEDFVNYENTELKLIPGASPELIFFDKHDVEVKRINLEGYNREECNALLEDHKFQRKQKHDL</sequence>
<evidence type="ECO:0000256" key="4">
    <source>
        <dbReference type="ARBA" id="ARBA00040773"/>
    </source>
</evidence>
<name>A0A1Y1KQU1_PHOPY</name>
<dbReference type="EMBL" id="GEZM01076734">
    <property type="protein sequence ID" value="JAV63689.1"/>
    <property type="molecule type" value="Transcribed_RNA"/>
</dbReference>
<dbReference type="InterPro" id="IPR014912">
    <property type="entry name" value="Sep15_SelM_dom"/>
</dbReference>
<evidence type="ECO:0000259" key="6">
    <source>
        <dbReference type="Pfam" id="PF08806"/>
    </source>
</evidence>
<dbReference type="GO" id="GO:0016491">
    <property type="term" value="F:oxidoreductase activity"/>
    <property type="evidence" value="ECO:0007669"/>
    <property type="project" value="TreeGrafter"/>
</dbReference>
<feature type="signal peptide" evidence="5">
    <location>
        <begin position="1"/>
        <end position="24"/>
    </location>
</feature>
<dbReference type="InterPro" id="IPR036249">
    <property type="entry name" value="Thioredoxin-like_sf"/>
</dbReference>
<dbReference type="InterPro" id="IPR039992">
    <property type="entry name" value="Sep15_SelM"/>
</dbReference>
<protein>
    <recommendedName>
        <fullName evidence="4">Selenoprotein M</fullName>
    </recommendedName>
</protein>
<evidence type="ECO:0000313" key="7">
    <source>
        <dbReference type="EMBL" id="JAV63684.1"/>
    </source>
</evidence>
<keyword evidence="2 5" id="KW-0732">Signal</keyword>
<dbReference type="EMBL" id="GEZM01076737">
    <property type="protein sequence ID" value="JAV63684.1"/>
    <property type="molecule type" value="Transcribed_RNA"/>
</dbReference>
<keyword evidence="3" id="KW-0712">Selenocysteine</keyword>
<dbReference type="EMBL" id="GEZM01076735">
    <property type="protein sequence ID" value="JAV63687.1"/>
    <property type="molecule type" value="Transcribed_RNA"/>
</dbReference>
<feature type="domain" description="Selenoprotein F/M" evidence="6">
    <location>
        <begin position="31"/>
        <end position="102"/>
    </location>
</feature>
<feature type="chain" id="PRO_5011907285" description="Selenoprotein M" evidence="5">
    <location>
        <begin position="25"/>
        <end position="112"/>
    </location>
</feature>
<dbReference type="AlphaFoldDB" id="A0A1Y1KQU1"/>
<comment type="similarity">
    <text evidence="1">Belongs to the selenoprotein M/F family.</text>
</comment>